<comment type="caution">
    <text evidence="3">The sequence shown here is derived from an EMBL/GenBank/DDBJ whole genome shotgun (WGS) entry which is preliminary data.</text>
</comment>
<dbReference type="Proteomes" id="UP000029221">
    <property type="component" value="Unassembled WGS sequence"/>
</dbReference>
<dbReference type="Pfam" id="PF25840">
    <property type="entry name" value="Ulvan_lyase_N"/>
    <property type="match status" value="1"/>
</dbReference>
<evidence type="ECO:0000313" key="3">
    <source>
        <dbReference type="EMBL" id="GAK98038.1"/>
    </source>
</evidence>
<gene>
    <name evidence="3" type="ORF">JCM19294_1660</name>
</gene>
<dbReference type="GO" id="GO:0005975">
    <property type="term" value="P:carbohydrate metabolic process"/>
    <property type="evidence" value="ECO:0007669"/>
    <property type="project" value="InterPro"/>
</dbReference>
<dbReference type="eggNOG" id="ENOG502ZAAD">
    <property type="taxonomic scope" value="Bacteria"/>
</dbReference>
<evidence type="ECO:0000259" key="1">
    <source>
        <dbReference type="Pfam" id="PF25840"/>
    </source>
</evidence>
<feature type="domain" description="Broad-specificity ulvan lyase C-terminal" evidence="2">
    <location>
        <begin position="402"/>
        <end position="639"/>
    </location>
</feature>
<dbReference type="InterPro" id="IPR058908">
    <property type="entry name" value="P29_C"/>
</dbReference>
<dbReference type="InterPro" id="IPR008928">
    <property type="entry name" value="6-hairpin_glycosidase_sf"/>
</dbReference>
<evidence type="ECO:0008006" key="5">
    <source>
        <dbReference type="Google" id="ProtNLM"/>
    </source>
</evidence>
<organism evidence="3 4">
    <name type="scientific">Nonlabens tegetincola</name>
    <dbReference type="NCBI Taxonomy" id="323273"/>
    <lineage>
        <taxon>Bacteria</taxon>
        <taxon>Pseudomonadati</taxon>
        <taxon>Bacteroidota</taxon>
        <taxon>Flavobacteriia</taxon>
        <taxon>Flavobacteriales</taxon>
        <taxon>Flavobacteriaceae</taxon>
        <taxon>Nonlabens</taxon>
    </lineage>
</organism>
<dbReference type="SUPFAM" id="SSF48208">
    <property type="entry name" value="Six-hairpin glycosidases"/>
    <property type="match status" value="1"/>
</dbReference>
<evidence type="ECO:0000259" key="2">
    <source>
        <dbReference type="Pfam" id="PF25841"/>
    </source>
</evidence>
<dbReference type="InterPro" id="IPR058907">
    <property type="entry name" value="P29_N"/>
</dbReference>
<dbReference type="Pfam" id="PF25841">
    <property type="entry name" value="Ulvan_lyase_C"/>
    <property type="match status" value="1"/>
</dbReference>
<feature type="domain" description="Broad-specificity ulvan lyase N-terminal" evidence="1">
    <location>
        <begin position="47"/>
        <end position="396"/>
    </location>
</feature>
<keyword evidence="4" id="KW-1185">Reference proteome</keyword>
<proteinExistence type="predicted"/>
<evidence type="ECO:0000313" key="4">
    <source>
        <dbReference type="Proteomes" id="UP000029221"/>
    </source>
</evidence>
<dbReference type="RefSeq" id="WP_042279984.1">
    <property type="nucleotide sequence ID" value="NZ_BBML01000008.1"/>
</dbReference>
<protein>
    <recommendedName>
        <fullName evidence="5">Alginate lyase domain-containing protein</fullName>
    </recommendedName>
</protein>
<dbReference type="AlphaFoldDB" id="A0A090Q8H2"/>
<dbReference type="EMBL" id="BBML01000008">
    <property type="protein sequence ID" value="GAK98038.1"/>
    <property type="molecule type" value="Genomic_DNA"/>
</dbReference>
<accession>A0A090Q8H2</accession>
<reference evidence="3" key="1">
    <citation type="journal article" date="2014" name="Genome Announc.">
        <title>Draft Genome Sequences of Marine Flavobacterium Nonlabens Strains NR17, NR24, NR27, NR32, NR33, and Ara13.</title>
        <authorList>
            <person name="Nakanishi M."/>
            <person name="Meirelles P."/>
            <person name="Suzuki R."/>
            <person name="Takatani N."/>
            <person name="Mino S."/>
            <person name="Suda W."/>
            <person name="Oshima K."/>
            <person name="Hattori M."/>
            <person name="Ohkuma M."/>
            <person name="Hosokawa M."/>
            <person name="Miyashita K."/>
            <person name="Thompson F.L."/>
            <person name="Niwa A."/>
            <person name="Sawabe T."/>
            <person name="Sawabe T."/>
        </authorList>
    </citation>
    <scope>NUCLEOTIDE SEQUENCE [LARGE SCALE GENOMIC DNA]</scope>
    <source>
        <strain evidence="3">JCM 19294</strain>
    </source>
</reference>
<sequence length="640" mass="71235">MKRRNFLQLSAFAGVGLSLPMSGLLHSCSNHTEQHSLEFKNLITSLLKEWCDGMLKVQIHDPSNLEVHGALGCPSCSHIHGRCMDAVYPFLFMADSTGDKKYIEGAQLVMTWAENNVSQENGAWTVIRNPKSWKGITIFGAIALAEALHYHGHVLDDGTYVSWKNRLEKAGQYIYDTFTIDFTNINYPGTAVYGLNLIGNVLSREDFKTKSKTLASQVKSYFTANESMLYGECKKSSSKLSEKGLHGVDLGYNVEETLNSLVMYALKENDEDLLQILTKSLNSHLEFMLPDGAWDNSWGNRMYKWSYWGSRTCDGSQPAFGMMSHINPAFGTAAVKNTELLQRCTADGLIHGGPGFIEAGIPPCVHHTFTHAKPLAALLDHWNHLPEINKNTALPRATADGVKHFKDLDVYLFARGDWRGTVSAYDAEYHYKYDYRQASGGALGVLYHNKVGLLCAASMAEYALVEKNNQQVQPGIDICLTPRIEVFKDEAWYTNLYDLPATVTSRDENGTIELLADVALKNVDRKEVTGTAASFYIAYKCDVDKTEIKVSTKQDIKEKTAFVLPIVSPNSEVVTRVSDTEMTIQKPEGLVTIKANVPLKVKDMDGSRTFNMVPGVEAIPIEAFFDRNKKQDLKISISVS</sequence>
<name>A0A090Q8H2_9FLAO</name>